<dbReference type="Proteomes" id="UP000622653">
    <property type="component" value="Unassembled WGS sequence"/>
</dbReference>
<keyword evidence="6 8" id="KW-0368">Histidine biosynthesis</keyword>
<dbReference type="EC" id="3.1.3.15" evidence="3 8"/>
<dbReference type="GO" id="GO:0004401">
    <property type="term" value="F:histidinol-phosphatase activity"/>
    <property type="evidence" value="ECO:0007669"/>
    <property type="project" value="UniProtKB-UniRule"/>
</dbReference>
<keyword evidence="4 8" id="KW-0028">Amino-acid biosynthesis</keyword>
<evidence type="ECO:0000313" key="10">
    <source>
        <dbReference type="EMBL" id="MBF4502052.1"/>
    </source>
</evidence>
<dbReference type="GO" id="GO:0005737">
    <property type="term" value="C:cytoplasm"/>
    <property type="evidence" value="ECO:0007669"/>
    <property type="project" value="TreeGrafter"/>
</dbReference>
<evidence type="ECO:0000256" key="7">
    <source>
        <dbReference type="ARBA" id="ARBA00049158"/>
    </source>
</evidence>
<dbReference type="PANTHER" id="PTHR21039:SF0">
    <property type="entry name" value="HISTIDINOL-PHOSPHATASE"/>
    <property type="match status" value="1"/>
</dbReference>
<evidence type="ECO:0000256" key="8">
    <source>
        <dbReference type="RuleBase" id="RU366003"/>
    </source>
</evidence>
<organism evidence="10 11">
    <name type="scientific">Savagea serpentis</name>
    <dbReference type="NCBI Taxonomy" id="2785297"/>
    <lineage>
        <taxon>Bacteria</taxon>
        <taxon>Bacillati</taxon>
        <taxon>Bacillota</taxon>
        <taxon>Bacilli</taxon>
        <taxon>Bacillales</taxon>
        <taxon>Caryophanaceae</taxon>
        <taxon>Savagea</taxon>
    </lineage>
</organism>
<comment type="caution">
    <text evidence="10">The sequence shown here is derived from an EMBL/GenBank/DDBJ whole genome shotgun (WGS) entry which is preliminary data.</text>
</comment>
<evidence type="ECO:0000256" key="4">
    <source>
        <dbReference type="ARBA" id="ARBA00022605"/>
    </source>
</evidence>
<evidence type="ECO:0000256" key="1">
    <source>
        <dbReference type="ARBA" id="ARBA00004970"/>
    </source>
</evidence>
<comment type="pathway">
    <text evidence="1 8">Amino-acid biosynthesis; L-histidine biosynthesis; L-histidine from 5-phospho-alpha-D-ribose 1-diphosphate: step 8/9.</text>
</comment>
<dbReference type="InterPro" id="IPR010140">
    <property type="entry name" value="Histidinol_P_phosphatase_HisJ"/>
</dbReference>
<reference evidence="10" key="1">
    <citation type="submission" date="2020-11" db="EMBL/GenBank/DDBJ databases">
        <title>Multidrug resistant novel bacterium Savagea serpentis sp. nov., isolated from the scats of a vine snake (Ahaetulla nasuta).</title>
        <authorList>
            <person name="Venkata Ramana V."/>
            <person name="Vikas Patil S."/>
            <person name="Yogita Lugani V."/>
        </authorList>
    </citation>
    <scope>NUCLEOTIDE SEQUENCE</scope>
    <source>
        <strain evidence="10">SN6</strain>
    </source>
</reference>
<dbReference type="AlphaFoldDB" id="A0A8J7G609"/>
<dbReference type="Gene3D" id="3.20.20.140">
    <property type="entry name" value="Metal-dependent hydrolases"/>
    <property type="match status" value="1"/>
</dbReference>
<comment type="catalytic activity">
    <reaction evidence="7 8">
        <text>L-histidinol phosphate + H2O = L-histidinol + phosphate</text>
        <dbReference type="Rhea" id="RHEA:14465"/>
        <dbReference type="ChEBI" id="CHEBI:15377"/>
        <dbReference type="ChEBI" id="CHEBI:43474"/>
        <dbReference type="ChEBI" id="CHEBI:57699"/>
        <dbReference type="ChEBI" id="CHEBI:57980"/>
        <dbReference type="EC" id="3.1.3.15"/>
    </reaction>
</comment>
<evidence type="ECO:0000256" key="2">
    <source>
        <dbReference type="ARBA" id="ARBA00009152"/>
    </source>
</evidence>
<dbReference type="PANTHER" id="PTHR21039">
    <property type="entry name" value="HISTIDINOL PHOSPHATASE-RELATED"/>
    <property type="match status" value="1"/>
</dbReference>
<dbReference type="RefSeq" id="WP_194563534.1">
    <property type="nucleotide sequence ID" value="NZ_JADKPV010000007.1"/>
</dbReference>
<dbReference type="GO" id="GO:0000105">
    <property type="term" value="P:L-histidine biosynthetic process"/>
    <property type="evidence" value="ECO:0007669"/>
    <property type="project" value="UniProtKB-UniRule"/>
</dbReference>
<evidence type="ECO:0000259" key="9">
    <source>
        <dbReference type="SMART" id="SM00481"/>
    </source>
</evidence>
<sequence>MFDYHMHTSFSADSRADMQEMIETAIAKGLTEICFTEHIDYDYPDDTIVFDLDYDAYTETIERYKQQFQNDITIKKGVELGIQPHLFERYDALMAKTSFDFVICSMHTVENKSLHYGEIFEGRTLDEAFAVYYDEFYHCLQHFKDYNVLGHVDLIKRYAKETTPNLFHDELAAIFDLIIPEGKGIELNTSGTRYGLSHNLASPDVLQLYKDRGGEIITLGSDAHRPSEIAHEFRESLDLLQSIGFEYVTTFENRMPIMHKITSL</sequence>
<evidence type="ECO:0000256" key="6">
    <source>
        <dbReference type="ARBA" id="ARBA00023102"/>
    </source>
</evidence>
<evidence type="ECO:0000256" key="3">
    <source>
        <dbReference type="ARBA" id="ARBA00013085"/>
    </source>
</evidence>
<comment type="similarity">
    <text evidence="2 8">Belongs to the PHP hydrolase family. HisK subfamily.</text>
</comment>
<accession>A0A8J7G609</accession>
<dbReference type="InterPro" id="IPR016195">
    <property type="entry name" value="Pol/histidinol_Pase-like"/>
</dbReference>
<dbReference type="EMBL" id="JADKPV010000007">
    <property type="protein sequence ID" value="MBF4502052.1"/>
    <property type="molecule type" value="Genomic_DNA"/>
</dbReference>
<gene>
    <name evidence="10" type="ORF">IRY55_11855</name>
</gene>
<dbReference type="Pfam" id="PF02811">
    <property type="entry name" value="PHP"/>
    <property type="match status" value="1"/>
</dbReference>
<proteinExistence type="inferred from homology"/>
<name>A0A8J7G609_9BACL</name>
<evidence type="ECO:0000313" key="11">
    <source>
        <dbReference type="Proteomes" id="UP000622653"/>
    </source>
</evidence>
<keyword evidence="11" id="KW-1185">Reference proteome</keyword>
<evidence type="ECO:0000256" key="5">
    <source>
        <dbReference type="ARBA" id="ARBA00022801"/>
    </source>
</evidence>
<keyword evidence="5 8" id="KW-0378">Hydrolase</keyword>
<dbReference type="InterPro" id="IPR003141">
    <property type="entry name" value="Pol/His_phosphatase_N"/>
</dbReference>
<dbReference type="SMART" id="SM00481">
    <property type="entry name" value="POLIIIAc"/>
    <property type="match status" value="1"/>
</dbReference>
<feature type="domain" description="Polymerase/histidinol phosphatase N-terminal" evidence="9">
    <location>
        <begin position="2"/>
        <end position="84"/>
    </location>
</feature>
<protein>
    <recommendedName>
        <fullName evidence="3 8">Histidinol-phosphatase</fullName>
        <shortName evidence="8">HolPase</shortName>
        <ecNumber evidence="3 8">3.1.3.15</ecNumber>
    </recommendedName>
</protein>
<dbReference type="UniPathway" id="UPA00031">
    <property type="reaction ID" value="UER00013"/>
</dbReference>
<dbReference type="NCBIfam" id="TIGR01856">
    <property type="entry name" value="hisJ_fam"/>
    <property type="match status" value="1"/>
</dbReference>
<dbReference type="InterPro" id="IPR004013">
    <property type="entry name" value="PHP_dom"/>
</dbReference>
<dbReference type="SUPFAM" id="SSF89550">
    <property type="entry name" value="PHP domain-like"/>
    <property type="match status" value="1"/>
</dbReference>